<dbReference type="CTD" id="554167"/>
<feature type="transmembrane region" description="Helical" evidence="11">
    <location>
        <begin position="32"/>
        <end position="55"/>
    </location>
</feature>
<dbReference type="InParanoid" id="A0A6J2W0N8"/>
<dbReference type="GO" id="GO:0005164">
    <property type="term" value="F:tumor necrosis factor receptor binding"/>
    <property type="evidence" value="ECO:0007669"/>
    <property type="project" value="InterPro"/>
</dbReference>
<evidence type="ECO:0000256" key="1">
    <source>
        <dbReference type="ARBA" id="ARBA00004606"/>
    </source>
</evidence>
<reference evidence="14" key="1">
    <citation type="submission" date="2025-08" db="UniProtKB">
        <authorList>
            <consortium name="RefSeq"/>
        </authorList>
    </citation>
    <scope>IDENTIFICATION</scope>
</reference>
<comment type="subcellular location">
    <subcellularLocation>
        <location evidence="1">Membrane</location>
        <topology evidence="1">Single-pass type II membrane protein</topology>
    </subcellularLocation>
</comment>
<evidence type="ECO:0000256" key="8">
    <source>
        <dbReference type="ARBA" id="ARBA00023136"/>
    </source>
</evidence>
<evidence type="ECO:0000256" key="11">
    <source>
        <dbReference type="SAM" id="Phobius"/>
    </source>
</evidence>
<dbReference type="RefSeq" id="XP_030638880.1">
    <property type="nucleotide sequence ID" value="XM_030783020.1"/>
</dbReference>
<accession>A0A6J2W0N8</accession>
<evidence type="ECO:0000256" key="3">
    <source>
        <dbReference type="ARBA" id="ARBA00013893"/>
    </source>
</evidence>
<dbReference type="SUPFAM" id="SSF49842">
    <property type="entry name" value="TNF-like"/>
    <property type="match status" value="1"/>
</dbReference>
<proteinExistence type="inferred from homology"/>
<dbReference type="FunCoup" id="A0A6J2W0N8">
    <property type="interactions" value="784"/>
</dbReference>
<keyword evidence="4" id="KW-0202">Cytokine</keyword>
<dbReference type="PROSITE" id="PS50049">
    <property type="entry name" value="THD_2"/>
    <property type="match status" value="1"/>
</dbReference>
<keyword evidence="7 11" id="KW-1133">Transmembrane helix</keyword>
<evidence type="ECO:0000256" key="9">
    <source>
        <dbReference type="ARBA" id="ARBA00023157"/>
    </source>
</evidence>
<dbReference type="GeneID" id="115819511"/>
<dbReference type="AlphaFoldDB" id="A0A6J2W0N8"/>
<dbReference type="OrthoDB" id="9940698at2759"/>
<dbReference type="PANTHER" id="PTHR11471:SF23">
    <property type="entry name" value="TUMOR NECROSIS FACTOR"/>
    <property type="match status" value="1"/>
</dbReference>
<evidence type="ECO:0000256" key="2">
    <source>
        <dbReference type="ARBA" id="ARBA00008670"/>
    </source>
</evidence>
<dbReference type="InterPro" id="IPR008983">
    <property type="entry name" value="Tumour_necrosis_fac-like_dom"/>
</dbReference>
<dbReference type="PRINTS" id="PR01234">
    <property type="entry name" value="TNECROSISFCT"/>
</dbReference>
<dbReference type="GO" id="GO:0005125">
    <property type="term" value="F:cytokine activity"/>
    <property type="evidence" value="ECO:0007669"/>
    <property type="project" value="UniProtKB-KW"/>
</dbReference>
<dbReference type="GO" id="GO:0005615">
    <property type="term" value="C:extracellular space"/>
    <property type="evidence" value="ECO:0007669"/>
    <property type="project" value="UniProtKB-KW"/>
</dbReference>
<dbReference type="PANTHER" id="PTHR11471">
    <property type="entry name" value="TUMOR NECROSIS FACTOR FAMILY MEMBER"/>
    <property type="match status" value="1"/>
</dbReference>
<dbReference type="Gene3D" id="2.60.120.40">
    <property type="match status" value="1"/>
</dbReference>
<protein>
    <recommendedName>
        <fullName evidence="3">Tumor necrosis factor</fullName>
    </recommendedName>
    <alternativeName>
        <fullName evidence="10">TNF-alpha</fullName>
    </alternativeName>
</protein>
<evidence type="ECO:0000259" key="12">
    <source>
        <dbReference type="PROSITE" id="PS50049"/>
    </source>
</evidence>
<keyword evidence="5 11" id="KW-0812">Transmembrane</keyword>
<dbReference type="SMART" id="SM00207">
    <property type="entry name" value="TNF"/>
    <property type="match status" value="1"/>
</dbReference>
<gene>
    <name evidence="14" type="primary">tnfb</name>
</gene>
<dbReference type="Proteomes" id="UP000504632">
    <property type="component" value="Chromosome 8"/>
</dbReference>
<evidence type="ECO:0000256" key="10">
    <source>
        <dbReference type="ARBA" id="ARBA00029751"/>
    </source>
</evidence>
<dbReference type="GO" id="GO:0006955">
    <property type="term" value="P:immune response"/>
    <property type="evidence" value="ECO:0007669"/>
    <property type="project" value="InterPro"/>
</dbReference>
<evidence type="ECO:0000313" key="14">
    <source>
        <dbReference type="RefSeq" id="XP_030638880.1"/>
    </source>
</evidence>
<dbReference type="InterPro" id="IPR006052">
    <property type="entry name" value="TNF_dom"/>
</dbReference>
<name>A0A6J2W0N8_CHACN</name>
<evidence type="ECO:0000256" key="4">
    <source>
        <dbReference type="ARBA" id="ARBA00022514"/>
    </source>
</evidence>
<sequence length="253" mass="27822">MVDSGVAPVDLECGSAGKSQVPTGHSMFSKALVSKLCGVAVFVTFCVVASFFFACHMTKQNQKEFQSTAQTSSEDEHQQLLKQVAQTAKAAVHLNGELQLGRVGDSILWQNNVSQAFSQGELRLENNEIIIPHPGLYFVYTQASYHVKCRQNSDDDEDRHSPVSLTVFHQSIALNGKKLRLLRSVKSVCQSAENDADDDENSYTTVYLGAVFQLHAKDKLSVESNHLTDIEFEPEKTFFGVFALGGASGCHHH</sequence>
<keyword evidence="13" id="KW-1185">Reference proteome</keyword>
<dbReference type="Pfam" id="PF00229">
    <property type="entry name" value="TNF"/>
    <property type="match status" value="1"/>
</dbReference>
<organism evidence="13 14">
    <name type="scientific">Chanos chanos</name>
    <name type="common">Milkfish</name>
    <name type="synonym">Mugil chanos</name>
    <dbReference type="NCBI Taxonomy" id="29144"/>
    <lineage>
        <taxon>Eukaryota</taxon>
        <taxon>Metazoa</taxon>
        <taxon>Chordata</taxon>
        <taxon>Craniata</taxon>
        <taxon>Vertebrata</taxon>
        <taxon>Euteleostomi</taxon>
        <taxon>Actinopterygii</taxon>
        <taxon>Neopterygii</taxon>
        <taxon>Teleostei</taxon>
        <taxon>Ostariophysi</taxon>
        <taxon>Gonorynchiformes</taxon>
        <taxon>Chanidae</taxon>
        <taxon>Chanos</taxon>
    </lineage>
</organism>
<keyword evidence="9" id="KW-1015">Disulfide bond</keyword>
<evidence type="ECO:0000256" key="7">
    <source>
        <dbReference type="ARBA" id="ARBA00022989"/>
    </source>
</evidence>
<feature type="domain" description="THD" evidence="12">
    <location>
        <begin position="90"/>
        <end position="244"/>
    </location>
</feature>
<keyword evidence="8 11" id="KW-0472">Membrane</keyword>
<keyword evidence="6" id="KW-0735">Signal-anchor</keyword>
<dbReference type="CDD" id="cd00184">
    <property type="entry name" value="TNF"/>
    <property type="match status" value="1"/>
</dbReference>
<evidence type="ECO:0000256" key="5">
    <source>
        <dbReference type="ARBA" id="ARBA00022692"/>
    </source>
</evidence>
<evidence type="ECO:0000256" key="6">
    <source>
        <dbReference type="ARBA" id="ARBA00022968"/>
    </source>
</evidence>
<dbReference type="InterPro" id="IPR006053">
    <property type="entry name" value="TNF"/>
</dbReference>
<comment type="similarity">
    <text evidence="2">Belongs to the tumor necrosis factor family.</text>
</comment>
<evidence type="ECO:0000313" key="13">
    <source>
        <dbReference type="Proteomes" id="UP000504632"/>
    </source>
</evidence>
<dbReference type="GO" id="GO:0016020">
    <property type="term" value="C:membrane"/>
    <property type="evidence" value="ECO:0007669"/>
    <property type="project" value="UniProtKB-SubCell"/>
</dbReference>